<dbReference type="PANTHER" id="PTHR11078">
    <property type="entry name" value="N UTILIZATION SUBSTANCE PROTEIN B-RELATED"/>
    <property type="match status" value="1"/>
</dbReference>
<dbReference type="Gene3D" id="1.10.940.10">
    <property type="entry name" value="NusB-like"/>
    <property type="match status" value="1"/>
</dbReference>
<evidence type="ECO:0000256" key="6">
    <source>
        <dbReference type="HAMAP-Rule" id="MF_00073"/>
    </source>
</evidence>
<accession>A0A6S6UGW3</accession>
<dbReference type="GO" id="GO:0006353">
    <property type="term" value="P:DNA-templated transcription termination"/>
    <property type="evidence" value="ECO:0007669"/>
    <property type="project" value="UniProtKB-UniRule"/>
</dbReference>
<sequence>MAKISPQQAYVAQRRVARKLSLMAMYQWQINAESFADIYTYYQVDESMASDLRKADNEYFKVLTETAMRDADDLDEKLIPFLDRPLDQIGPIEHAVLMLGLIELRDYPEVSFKTAVNEWVNLCKKFGPEQSFKFVNGVLDKLGTELRPHEKTAS</sequence>
<keyword evidence="3 6" id="KW-0694">RNA-binding</keyword>
<evidence type="ECO:0000256" key="1">
    <source>
        <dbReference type="ARBA" id="ARBA00005952"/>
    </source>
</evidence>
<dbReference type="GO" id="GO:0003723">
    <property type="term" value="F:RNA binding"/>
    <property type="evidence" value="ECO:0007669"/>
    <property type="project" value="UniProtKB-UniRule"/>
</dbReference>
<comment type="function">
    <text evidence="6">Involved in transcription antitermination. Required for transcription of ribosomal RNA (rRNA) genes. Binds specifically to the boxA antiterminator sequence of the ribosomal RNA (rrn) operons.</text>
</comment>
<evidence type="ECO:0000256" key="4">
    <source>
        <dbReference type="ARBA" id="ARBA00023015"/>
    </source>
</evidence>
<dbReference type="AlphaFoldDB" id="A0A6S6UGW3"/>
<dbReference type="Pfam" id="PF01029">
    <property type="entry name" value="NusB"/>
    <property type="match status" value="1"/>
</dbReference>
<name>A0A6S6UGW3_9GAMM</name>
<evidence type="ECO:0000256" key="3">
    <source>
        <dbReference type="ARBA" id="ARBA00022884"/>
    </source>
</evidence>
<dbReference type="InterPro" id="IPR035926">
    <property type="entry name" value="NusB-like_sf"/>
</dbReference>
<proteinExistence type="inferred from homology"/>
<dbReference type="EMBL" id="CACVAY010000139">
    <property type="protein sequence ID" value="CAA6827256.1"/>
    <property type="molecule type" value="Genomic_DNA"/>
</dbReference>
<feature type="domain" description="NusB/RsmB/TIM44" evidence="7">
    <location>
        <begin position="16"/>
        <end position="142"/>
    </location>
</feature>
<gene>
    <name evidence="6" type="primary">nusB</name>
    <name evidence="8" type="ORF">HELGO_WM8373</name>
</gene>
<dbReference type="GO" id="GO:0005829">
    <property type="term" value="C:cytosol"/>
    <property type="evidence" value="ECO:0007669"/>
    <property type="project" value="TreeGrafter"/>
</dbReference>
<evidence type="ECO:0000259" key="7">
    <source>
        <dbReference type="Pfam" id="PF01029"/>
    </source>
</evidence>
<protein>
    <recommendedName>
        <fullName evidence="6">Transcription antitermination protein NusB</fullName>
    </recommendedName>
    <alternativeName>
        <fullName evidence="6">Antitermination factor NusB</fullName>
    </alternativeName>
</protein>
<evidence type="ECO:0000256" key="5">
    <source>
        <dbReference type="ARBA" id="ARBA00023163"/>
    </source>
</evidence>
<organism evidence="8">
    <name type="scientific">uncultured Thiotrichaceae bacterium</name>
    <dbReference type="NCBI Taxonomy" id="298394"/>
    <lineage>
        <taxon>Bacteria</taxon>
        <taxon>Pseudomonadati</taxon>
        <taxon>Pseudomonadota</taxon>
        <taxon>Gammaproteobacteria</taxon>
        <taxon>Thiotrichales</taxon>
        <taxon>Thiotrichaceae</taxon>
        <taxon>environmental samples</taxon>
    </lineage>
</organism>
<keyword evidence="2 6" id="KW-0889">Transcription antitermination</keyword>
<dbReference type="NCBIfam" id="TIGR01951">
    <property type="entry name" value="nusB"/>
    <property type="match status" value="1"/>
</dbReference>
<reference evidence="8" key="1">
    <citation type="submission" date="2020-01" db="EMBL/GenBank/DDBJ databases">
        <authorList>
            <person name="Meier V. D."/>
            <person name="Meier V D."/>
        </authorList>
    </citation>
    <scope>NUCLEOTIDE SEQUENCE</scope>
    <source>
        <strain evidence="8">HLG_WM_MAG_07</strain>
    </source>
</reference>
<dbReference type="PANTHER" id="PTHR11078:SF3">
    <property type="entry name" value="ANTITERMINATION NUSB DOMAIN-CONTAINING PROTEIN"/>
    <property type="match status" value="1"/>
</dbReference>
<dbReference type="GO" id="GO:0031564">
    <property type="term" value="P:transcription antitermination"/>
    <property type="evidence" value="ECO:0007669"/>
    <property type="project" value="UniProtKB-KW"/>
</dbReference>
<dbReference type="InterPro" id="IPR006027">
    <property type="entry name" value="NusB_RsmB_TIM44"/>
</dbReference>
<keyword evidence="5 6" id="KW-0804">Transcription</keyword>
<evidence type="ECO:0000313" key="8">
    <source>
        <dbReference type="EMBL" id="CAA6827256.1"/>
    </source>
</evidence>
<dbReference type="InterPro" id="IPR011605">
    <property type="entry name" value="NusB_fam"/>
</dbReference>
<comment type="similarity">
    <text evidence="1 6">Belongs to the NusB family.</text>
</comment>
<evidence type="ECO:0000256" key="2">
    <source>
        <dbReference type="ARBA" id="ARBA00022814"/>
    </source>
</evidence>
<dbReference type="SUPFAM" id="SSF48013">
    <property type="entry name" value="NusB-like"/>
    <property type="match status" value="1"/>
</dbReference>
<keyword evidence="4 6" id="KW-0805">Transcription regulation</keyword>
<dbReference type="HAMAP" id="MF_00073">
    <property type="entry name" value="NusB"/>
    <property type="match status" value="1"/>
</dbReference>